<evidence type="ECO:0000256" key="6">
    <source>
        <dbReference type="SAM" id="Phobius"/>
    </source>
</evidence>
<accession>A0A0M2SUK8</accession>
<feature type="transmembrane region" description="Helical" evidence="6">
    <location>
        <begin position="46"/>
        <end position="64"/>
    </location>
</feature>
<dbReference type="EMBL" id="LAYY01000015">
    <property type="protein sequence ID" value="KKK37376.1"/>
    <property type="molecule type" value="Genomic_DNA"/>
</dbReference>
<sequence length="264" mass="29505">MNNHASWFLVWKQGMALGAFLALAGYLWAVWAANRKHNKWPLYRSLFWMAGILCAAAAVTGPLAEMAHTDFAVHMLGHLLLGMLAPLLLVLSAPMTLLMRALDVKNARRLSAFLKGRYVRVIGDPFVAAVMNIGGLWLLYTTSLYEMMHHHPGLHALVHIHVFFAGYLFSAAMIYIDPVPHRRPFLYRGIIFVLALAGHGILSKYIYANPPDGVDPVQAETGAMLMYYGGDAVDLGLIILFCWQWYYSARPRRMVASSQQSGLM</sequence>
<feature type="transmembrane region" description="Helical" evidence="6">
    <location>
        <begin position="185"/>
        <end position="207"/>
    </location>
</feature>
<keyword evidence="3 6" id="KW-0812">Transmembrane</keyword>
<evidence type="ECO:0000256" key="5">
    <source>
        <dbReference type="ARBA" id="ARBA00023136"/>
    </source>
</evidence>
<comment type="subcellular location">
    <subcellularLocation>
        <location evidence="1">Cell membrane</location>
        <topology evidence="1">Multi-pass membrane protein</topology>
    </subcellularLocation>
</comment>
<evidence type="ECO:0000313" key="8">
    <source>
        <dbReference type="Proteomes" id="UP000034166"/>
    </source>
</evidence>
<keyword evidence="2" id="KW-1003">Cell membrane</keyword>
<keyword evidence="8" id="KW-1185">Reference proteome</keyword>
<proteinExistence type="predicted"/>
<dbReference type="InterPro" id="IPR019108">
    <property type="entry name" value="Caa3_assmbl_CtaG-rel"/>
</dbReference>
<feature type="transmembrane region" description="Helical" evidence="6">
    <location>
        <begin position="118"/>
        <end position="140"/>
    </location>
</feature>
<dbReference type="PATRIC" id="fig|1408103.3.peg.3224"/>
<dbReference type="GO" id="GO:0005886">
    <property type="term" value="C:plasma membrane"/>
    <property type="evidence" value="ECO:0007669"/>
    <property type="project" value="UniProtKB-SubCell"/>
</dbReference>
<comment type="caution">
    <text evidence="7">The sequence shown here is derived from an EMBL/GenBank/DDBJ whole genome shotgun (WGS) entry which is preliminary data.</text>
</comment>
<feature type="transmembrane region" description="Helical" evidence="6">
    <location>
        <begin position="227"/>
        <end position="247"/>
    </location>
</feature>
<evidence type="ECO:0000256" key="1">
    <source>
        <dbReference type="ARBA" id="ARBA00004651"/>
    </source>
</evidence>
<protein>
    <submittedName>
        <fullName evidence="7">Membrane protein</fullName>
    </submittedName>
</protein>
<feature type="transmembrane region" description="Helical" evidence="6">
    <location>
        <begin position="15"/>
        <end position="34"/>
    </location>
</feature>
<feature type="transmembrane region" description="Helical" evidence="6">
    <location>
        <begin position="152"/>
        <end position="176"/>
    </location>
</feature>
<dbReference type="AlphaFoldDB" id="A0A0M2SUK8"/>
<gene>
    <name evidence="7" type="ORF">WQ57_14330</name>
</gene>
<name>A0A0M2SUK8_9BACI</name>
<dbReference type="Pfam" id="PF09678">
    <property type="entry name" value="Caa3_CtaG"/>
    <property type="match status" value="1"/>
</dbReference>
<evidence type="ECO:0000256" key="4">
    <source>
        <dbReference type="ARBA" id="ARBA00022989"/>
    </source>
</evidence>
<evidence type="ECO:0000256" key="2">
    <source>
        <dbReference type="ARBA" id="ARBA00022475"/>
    </source>
</evidence>
<feature type="transmembrane region" description="Helical" evidence="6">
    <location>
        <begin position="76"/>
        <end position="98"/>
    </location>
</feature>
<dbReference type="Proteomes" id="UP000034166">
    <property type="component" value="Unassembled WGS sequence"/>
</dbReference>
<keyword evidence="5 6" id="KW-0472">Membrane</keyword>
<keyword evidence="4 6" id="KW-1133">Transmembrane helix</keyword>
<reference evidence="7 8" key="1">
    <citation type="submission" date="2015-04" db="EMBL/GenBank/DDBJ databases">
        <title>Taxonomic description and genome sequence of Bacillus campisalis sp. nov., a novel member of the genus Bacillus isolated from solar saltern.</title>
        <authorList>
            <person name="Mathan Kumar R."/>
            <person name="Kaur G."/>
            <person name="Kumar A."/>
            <person name="Singh N.K."/>
            <person name="Kaur N."/>
            <person name="Kumar N."/>
            <person name="Mayilraj S."/>
        </authorList>
    </citation>
    <scope>NUCLEOTIDE SEQUENCE [LARGE SCALE GENOMIC DNA]</scope>
    <source>
        <strain evidence="7 8">SA2-6</strain>
    </source>
</reference>
<dbReference type="RefSeq" id="WP_046524469.1">
    <property type="nucleotide sequence ID" value="NZ_LAYY01000015.1"/>
</dbReference>
<evidence type="ECO:0000256" key="3">
    <source>
        <dbReference type="ARBA" id="ARBA00022692"/>
    </source>
</evidence>
<evidence type="ECO:0000313" key="7">
    <source>
        <dbReference type="EMBL" id="KKK37376.1"/>
    </source>
</evidence>
<organism evidence="7 8">
    <name type="scientific">Mesobacillus campisalis</name>
    <dbReference type="NCBI Taxonomy" id="1408103"/>
    <lineage>
        <taxon>Bacteria</taxon>
        <taxon>Bacillati</taxon>
        <taxon>Bacillota</taxon>
        <taxon>Bacilli</taxon>
        <taxon>Bacillales</taxon>
        <taxon>Bacillaceae</taxon>
        <taxon>Mesobacillus</taxon>
    </lineage>
</organism>